<keyword evidence="4" id="KW-0067">ATP-binding</keyword>
<evidence type="ECO:0000256" key="1">
    <source>
        <dbReference type="ARBA" id="ARBA00022741"/>
    </source>
</evidence>
<evidence type="ECO:0000256" key="6">
    <source>
        <dbReference type="SAM" id="MobiDB-lite"/>
    </source>
</evidence>
<dbReference type="PANTHER" id="PTHR47959">
    <property type="entry name" value="ATP-DEPENDENT RNA HELICASE RHLE-RELATED"/>
    <property type="match status" value="1"/>
</dbReference>
<dbReference type="SUPFAM" id="SSF52540">
    <property type="entry name" value="P-loop containing nucleoside triphosphate hydrolases"/>
    <property type="match status" value="2"/>
</dbReference>
<dbReference type="GO" id="GO:0005524">
    <property type="term" value="F:ATP binding"/>
    <property type="evidence" value="ECO:0007669"/>
    <property type="project" value="UniProtKB-KW"/>
</dbReference>
<reference evidence="9 10" key="1">
    <citation type="journal article" date="2008" name="Nature">
        <title>The genome of Plasmodium knowlesi strain H, a zoonotic malaria parasite with host range from monkey to man.</title>
        <authorList>
            <person name="Pain A."/>
            <person name="Boehme U."/>
            <person name="Berry A.E."/>
            <person name="Mungall K."/>
            <person name="Finn R."/>
            <person name="Jackson A.P."/>
            <person name="Mourier T."/>
            <person name="Mistry J."/>
            <person name="Pasini E.M."/>
            <person name="Aslett M."/>
            <person name="Balasubrammaniam S."/>
            <person name="Borgwardt K."/>
            <person name="Brooks K."/>
            <person name="Carret C."/>
            <person name="Carver T.J."/>
            <person name="Cherevach I."/>
            <person name="Chillingworth T."/>
            <person name="Clarke T.G."/>
            <person name="Galinski M.R."/>
            <person name="Hall N."/>
            <person name="Harper D."/>
            <person name="Harris D."/>
            <person name="Hauser H."/>
            <person name="Ivens A."/>
            <person name="Janssen C.S."/>
            <person name="Keane T."/>
            <person name="Larke N."/>
            <person name="Lapp S."/>
            <person name="Marti M."/>
            <person name="Moule S."/>
            <person name="Meyer I.M."/>
            <person name="Ormond D."/>
            <person name="Peters N."/>
            <person name="Sanders M."/>
            <person name="Sanders S."/>
            <person name="Sergeant T.J."/>
            <person name="Simmonds M."/>
            <person name="Smith F."/>
            <person name="Squares R."/>
            <person name="Thurston S."/>
            <person name="Tivey A.R."/>
            <person name="Walker D."/>
            <person name="White B."/>
            <person name="Zuiderwijk E."/>
            <person name="Churcher C."/>
            <person name="Quail M.A."/>
            <person name="Cowman A.F."/>
            <person name="Turner C.M.R."/>
            <person name="Rajandream M.A."/>
            <person name="Kocken C.H.M."/>
            <person name="Thomas A.W."/>
            <person name="Newbold C.I."/>
            <person name="Barrell B.G."/>
            <person name="Berriman M."/>
        </authorList>
    </citation>
    <scope>NUCLEOTIDE SEQUENCE [LARGE SCALE GENOMIC DNA]</scope>
    <source>
        <strain evidence="9 10">H</strain>
    </source>
</reference>
<dbReference type="GO" id="GO:0003678">
    <property type="term" value="F:DNA helicase activity"/>
    <property type="evidence" value="ECO:0007669"/>
    <property type="project" value="UniProtKB-EC"/>
</dbReference>
<evidence type="ECO:0000256" key="2">
    <source>
        <dbReference type="ARBA" id="ARBA00022801"/>
    </source>
</evidence>
<keyword evidence="2 9" id="KW-0378">Hydrolase</keyword>
<feature type="compositionally biased region" description="Basic residues" evidence="6">
    <location>
        <begin position="425"/>
        <end position="444"/>
    </location>
</feature>
<dbReference type="GO" id="GO:0016787">
    <property type="term" value="F:hydrolase activity"/>
    <property type="evidence" value="ECO:0007669"/>
    <property type="project" value="UniProtKB-KW"/>
</dbReference>
<dbReference type="GO" id="GO:0003676">
    <property type="term" value="F:nucleic acid binding"/>
    <property type="evidence" value="ECO:0007669"/>
    <property type="project" value="InterPro"/>
</dbReference>
<dbReference type="Gene3D" id="3.40.50.300">
    <property type="entry name" value="P-loop containing nucleotide triphosphate hydrolases"/>
    <property type="match status" value="2"/>
</dbReference>
<dbReference type="InterPro" id="IPR001650">
    <property type="entry name" value="Helicase_C-like"/>
</dbReference>
<dbReference type="GeneID" id="7318466"/>
<dbReference type="EMBL" id="AM910983">
    <property type="protein sequence ID" value="CAA9986198.1"/>
    <property type="molecule type" value="Genomic_DNA"/>
</dbReference>
<organism evidence="9 10">
    <name type="scientific">Plasmodium knowlesi (strain H)</name>
    <dbReference type="NCBI Taxonomy" id="5851"/>
    <lineage>
        <taxon>Eukaryota</taxon>
        <taxon>Sar</taxon>
        <taxon>Alveolata</taxon>
        <taxon>Apicomplexa</taxon>
        <taxon>Aconoidasida</taxon>
        <taxon>Haemosporida</taxon>
        <taxon>Plasmodiidae</taxon>
        <taxon>Plasmodium</taxon>
        <taxon>Plasmodium (Plasmodium)</taxon>
    </lineage>
</organism>
<protein>
    <submittedName>
        <fullName evidence="9">DNA helicase PSH3, putative</fullName>
        <ecNumber evidence="9">3.6.4.12</ecNumber>
    </submittedName>
</protein>
<dbReference type="Proteomes" id="UP000031513">
    <property type="component" value="Chromosome 1"/>
</dbReference>
<dbReference type="KEGG" id="pkn:PKNH_0111700"/>
<dbReference type="OrthoDB" id="337625at2759"/>
<keyword evidence="5" id="KW-0175">Coiled coil</keyword>
<keyword evidence="10" id="KW-1185">Reference proteome</keyword>
<dbReference type="AlphaFoldDB" id="A0A679L0H3"/>
<feature type="region of interest" description="Disordered" evidence="6">
    <location>
        <begin position="408"/>
        <end position="448"/>
    </location>
</feature>
<keyword evidence="3 9" id="KW-0347">Helicase</keyword>
<evidence type="ECO:0000256" key="5">
    <source>
        <dbReference type="SAM" id="Coils"/>
    </source>
</evidence>
<dbReference type="PROSITE" id="PS51192">
    <property type="entry name" value="HELICASE_ATP_BIND_1"/>
    <property type="match status" value="1"/>
</dbReference>
<dbReference type="InParanoid" id="A0A679L0H3"/>
<feature type="domain" description="Helicase ATP-binding" evidence="7">
    <location>
        <begin position="58"/>
        <end position="328"/>
    </location>
</feature>
<dbReference type="SMART" id="SM00487">
    <property type="entry name" value="DEXDc"/>
    <property type="match status" value="1"/>
</dbReference>
<dbReference type="GO" id="GO:0003724">
    <property type="term" value="F:RNA helicase activity"/>
    <property type="evidence" value="ECO:0007669"/>
    <property type="project" value="TreeGrafter"/>
</dbReference>
<proteinExistence type="predicted"/>
<evidence type="ECO:0000313" key="9">
    <source>
        <dbReference type="EMBL" id="CAA9986198.1"/>
    </source>
</evidence>
<dbReference type="InterPro" id="IPR014001">
    <property type="entry name" value="Helicase_ATP-bd"/>
</dbReference>
<feature type="coiled-coil region" evidence="5">
    <location>
        <begin position="739"/>
        <end position="769"/>
    </location>
</feature>
<dbReference type="VEuPathDB" id="PlasmoDB:PKNH_0111700"/>
<dbReference type="InterPro" id="IPR011545">
    <property type="entry name" value="DEAD/DEAH_box_helicase_dom"/>
</dbReference>
<evidence type="ECO:0000256" key="4">
    <source>
        <dbReference type="ARBA" id="ARBA00022840"/>
    </source>
</evidence>
<evidence type="ECO:0000259" key="7">
    <source>
        <dbReference type="PROSITE" id="PS51192"/>
    </source>
</evidence>
<dbReference type="PROSITE" id="PS51194">
    <property type="entry name" value="HELICASE_CTER"/>
    <property type="match status" value="1"/>
</dbReference>
<dbReference type="Pfam" id="PF00271">
    <property type="entry name" value="Helicase_C"/>
    <property type="match status" value="1"/>
</dbReference>
<dbReference type="PANTHER" id="PTHR47959:SF19">
    <property type="entry name" value="NUCLEOLAR RNA HELICASE 2-A"/>
    <property type="match status" value="1"/>
</dbReference>
<name>A0A679L0H3_PLAKH</name>
<gene>
    <name evidence="9" type="ORF">PKNH_0111700</name>
</gene>
<accession>A0A679L0H3</accession>
<dbReference type="GO" id="GO:0005829">
    <property type="term" value="C:cytosol"/>
    <property type="evidence" value="ECO:0007669"/>
    <property type="project" value="TreeGrafter"/>
</dbReference>
<dbReference type="InterPro" id="IPR050079">
    <property type="entry name" value="DEAD_box_RNA_helicase"/>
</dbReference>
<evidence type="ECO:0000313" key="10">
    <source>
        <dbReference type="Proteomes" id="UP000031513"/>
    </source>
</evidence>
<dbReference type="Pfam" id="PF00270">
    <property type="entry name" value="DEAD"/>
    <property type="match status" value="2"/>
</dbReference>
<dbReference type="CDD" id="cd18787">
    <property type="entry name" value="SF2_C_DEAD"/>
    <property type="match status" value="1"/>
</dbReference>
<dbReference type="EC" id="3.6.4.12" evidence="9"/>
<dbReference type="RefSeq" id="XP_002257608.2">
    <property type="nucleotide sequence ID" value="XM_002257572.2"/>
</dbReference>
<keyword evidence="1" id="KW-0547">Nucleotide-binding</keyword>
<dbReference type="InterPro" id="IPR027417">
    <property type="entry name" value="P-loop_NTPase"/>
</dbReference>
<evidence type="ECO:0000259" key="8">
    <source>
        <dbReference type="PROSITE" id="PS51194"/>
    </source>
</evidence>
<sequence>MNPWTVPIGHLNDLLVDTPKEEKNEECSLEELDIPQEVIQALGRMEISHPSTIQRLSIKKALQKKNLIVQAKNGTGKSMSICIIVASKIVEKVKRKYLKGGHLKEPERNLSELPLNETDPSLCLFLHSIILVPTRELCVQLCDNIKEISHQGIFINGENEQLARVHENVSSSSFHNSLLSHHRYGENSGKEVEKQSPFEVKPMVLYGGTDVVENVRMIFSCLPHVIISTPGRLKHVLSILKRLHVELGQTERKGCSTQVPLTRIANVLIKQLILDEVDALLDEQFQEQIKFILSQVVSPKVQVLCYSSTFLESTITSFLKMVHQHDVGYVSKWKGFCVKSIDNILAGNRERDLPKGDFLESYVGCISPEEMQQEMKVTHTLDKDTLPQMNDPSDHGVEGEEASLEEYHNGDEVNSPPGISQNNRIHTKVKKKKKKKKKIRRNKSKGMNSIEEMIRAQSVFQDDSSIRYILKKIVKEKRNVVMCVKPKREFEFVQTCTSVIIHEKGAVGRKQSNTMVNQFIDHAAGVEGSVYNVAEGSDGEKRSGDILGSPILRNVRHCFITVNNEGMNKHEELKYKMKVILKVVKEIKFHQCFLFINNTYEGVQVSKVLKKHEVSCYYTSSKVDHQERMNVFHRLKRNEVKVVVCSDVMSRGIDNIVCDLVINLDIPQNKETYIHRSGRCGRYGNRGLCISLCNYSDYAYLYYFKYQLRLPVHDFCYLRREQEFSQGANQLVEGSNELVEDTNELVEDTNELVEEANELVEEGNELVEETNKFVGGDSPNGAPWRNSYDILVKGEGEEEAMREENTLGEHSASCVETQLGIHVVEQKVPVQACRLTRAPRQKVLTLNIKGFFADGIHIEGGGSHVKKEPDGPLHDVGLKVRVKKFVSRFKIVKKEVSCQFYLPNDDVNVFKSISIVQDKSNLIIFFLFKRRIRMRFLSFRSMPLPEGDEQEKGSKWCRSNYCFLFFCNSDSYLVLKVFYFFLFLFKHYQYPLREALTPLLIHSGPITVKGGKWKKKCGKYYHVFRPNRVNFNYVSDTCLMISNHIETKEKKKKKNFKRYESDEDFYMNRQGKNITTFQKAMFYPFLLGNRKTHRLNGKLNNPDSVRREYTHAEDIHNGVYEEILQQTGVELQPSSLPLESALSQIKANCHEKKKILTFSQKCSENPCMNDQRKIVQKVNNLVAPQVFLNLSHGEEDVHLLKGLFLQNHVQLHDGNNADDENNRVQKNESAFANLEERREGYAQ</sequence>
<evidence type="ECO:0000256" key="3">
    <source>
        <dbReference type="ARBA" id="ARBA00022806"/>
    </source>
</evidence>
<feature type="domain" description="Helicase C-terminal" evidence="8">
    <location>
        <begin position="576"/>
        <end position="723"/>
    </location>
</feature>
<dbReference type="FunCoup" id="A0A679L0H3">
    <property type="interactions" value="2"/>
</dbReference>
<dbReference type="SMART" id="SM00490">
    <property type="entry name" value="HELICc"/>
    <property type="match status" value="1"/>
</dbReference>